<proteinExistence type="inferred from homology"/>
<dbReference type="InterPro" id="IPR036390">
    <property type="entry name" value="WH_DNA-bd_sf"/>
</dbReference>
<dbReference type="PANTHER" id="PTHR30346:SF0">
    <property type="entry name" value="HCA OPERON TRANSCRIPTIONAL ACTIVATOR HCAR"/>
    <property type="match status" value="1"/>
</dbReference>
<dbReference type="CDD" id="cd05466">
    <property type="entry name" value="PBP2_LTTR_substrate"/>
    <property type="match status" value="1"/>
</dbReference>
<dbReference type="GO" id="GO:0032993">
    <property type="term" value="C:protein-DNA complex"/>
    <property type="evidence" value="ECO:0007669"/>
    <property type="project" value="TreeGrafter"/>
</dbReference>
<protein>
    <submittedName>
        <fullName evidence="6">LysR family transcriptional regulator</fullName>
    </submittedName>
</protein>
<dbReference type="Pfam" id="PF03466">
    <property type="entry name" value="LysR_substrate"/>
    <property type="match status" value="1"/>
</dbReference>
<dbReference type="PRINTS" id="PR00039">
    <property type="entry name" value="HTHLYSR"/>
</dbReference>
<feature type="domain" description="HTH lysR-type" evidence="5">
    <location>
        <begin position="18"/>
        <end position="75"/>
    </location>
</feature>
<dbReference type="Proteomes" id="UP001145109">
    <property type="component" value="Unassembled WGS sequence"/>
</dbReference>
<dbReference type="InterPro" id="IPR005119">
    <property type="entry name" value="LysR_subst-bd"/>
</dbReference>
<dbReference type="Pfam" id="PF00126">
    <property type="entry name" value="HTH_1"/>
    <property type="match status" value="1"/>
</dbReference>
<dbReference type="AlphaFoldDB" id="A0AA37V6Q3"/>
<dbReference type="InterPro" id="IPR036388">
    <property type="entry name" value="WH-like_DNA-bd_sf"/>
</dbReference>
<comment type="caution">
    <text evidence="6">The sequence shown here is derived from an EMBL/GenBank/DDBJ whole genome shotgun (WGS) entry which is preliminary data.</text>
</comment>
<dbReference type="SUPFAM" id="SSF53850">
    <property type="entry name" value="Periplasmic binding protein-like II"/>
    <property type="match status" value="1"/>
</dbReference>
<dbReference type="Gene3D" id="3.40.190.290">
    <property type="match status" value="1"/>
</dbReference>
<keyword evidence="4" id="KW-0804">Transcription</keyword>
<gene>
    <name evidence="6" type="ORF">comes_19780</name>
</gene>
<evidence type="ECO:0000256" key="4">
    <source>
        <dbReference type="ARBA" id="ARBA00023163"/>
    </source>
</evidence>
<evidence type="ECO:0000256" key="3">
    <source>
        <dbReference type="ARBA" id="ARBA00023125"/>
    </source>
</evidence>
<keyword evidence="3" id="KW-0238">DNA-binding</keyword>
<accession>A0AA37V6Q3</accession>
<dbReference type="PANTHER" id="PTHR30346">
    <property type="entry name" value="TRANSCRIPTIONAL DUAL REGULATOR HCAR-RELATED"/>
    <property type="match status" value="1"/>
</dbReference>
<organism evidence="6 7">
    <name type="scientific">Coprococcus comes</name>
    <dbReference type="NCBI Taxonomy" id="410072"/>
    <lineage>
        <taxon>Bacteria</taxon>
        <taxon>Bacillati</taxon>
        <taxon>Bacillota</taxon>
        <taxon>Clostridia</taxon>
        <taxon>Lachnospirales</taxon>
        <taxon>Lachnospiraceae</taxon>
        <taxon>Coprococcus</taxon>
    </lineage>
</organism>
<dbReference type="GO" id="GO:0003677">
    <property type="term" value="F:DNA binding"/>
    <property type="evidence" value="ECO:0007669"/>
    <property type="project" value="UniProtKB-KW"/>
</dbReference>
<dbReference type="SUPFAM" id="SSF46785">
    <property type="entry name" value="Winged helix' DNA-binding domain"/>
    <property type="match status" value="1"/>
</dbReference>
<dbReference type="GO" id="GO:0003700">
    <property type="term" value="F:DNA-binding transcription factor activity"/>
    <property type="evidence" value="ECO:0007669"/>
    <property type="project" value="InterPro"/>
</dbReference>
<dbReference type="EMBL" id="BSCI01000011">
    <property type="protein sequence ID" value="GLG87432.1"/>
    <property type="molecule type" value="Genomic_DNA"/>
</dbReference>
<keyword evidence="2" id="KW-0805">Transcription regulation</keyword>
<evidence type="ECO:0000259" key="5">
    <source>
        <dbReference type="PROSITE" id="PS50931"/>
    </source>
</evidence>
<dbReference type="Gene3D" id="1.10.10.10">
    <property type="entry name" value="Winged helix-like DNA-binding domain superfamily/Winged helix DNA-binding domain"/>
    <property type="match status" value="1"/>
</dbReference>
<evidence type="ECO:0000256" key="2">
    <source>
        <dbReference type="ARBA" id="ARBA00023015"/>
    </source>
</evidence>
<dbReference type="InterPro" id="IPR000847">
    <property type="entry name" value="LysR_HTH_N"/>
</dbReference>
<evidence type="ECO:0000313" key="6">
    <source>
        <dbReference type="EMBL" id="GLG87432.1"/>
    </source>
</evidence>
<dbReference type="FunFam" id="1.10.10.10:FF:000001">
    <property type="entry name" value="LysR family transcriptional regulator"/>
    <property type="match status" value="1"/>
</dbReference>
<reference evidence="6" key="2">
    <citation type="submission" date="2022-11" db="EMBL/GenBank/DDBJ databases">
        <title>Draft genome sequence of Coprococcus comes strain 31264.</title>
        <authorList>
            <person name="Hisatomi A."/>
            <person name="Ohkuma M."/>
            <person name="Sakamoto M."/>
        </authorList>
    </citation>
    <scope>NUCLEOTIDE SEQUENCE</scope>
    <source>
        <strain evidence="6">JCM 31264</strain>
    </source>
</reference>
<dbReference type="PROSITE" id="PS50931">
    <property type="entry name" value="HTH_LYSR"/>
    <property type="match status" value="1"/>
</dbReference>
<evidence type="ECO:0000256" key="1">
    <source>
        <dbReference type="ARBA" id="ARBA00009437"/>
    </source>
</evidence>
<name>A0AA37V6Q3_9FIRM</name>
<sequence length="301" mass="33975">MDNIFSFLNNQEMNYIFMEIRQLEYFRAIVDAGTISGAARVLHMTQPPLSYQMKMLEEELQVSLFLRGTKKITLTDAGKTLYEQAGNLLMLADLTKQEVVKSGQAATLHIGITPSTVSMMSEYLLYFAKKYPQIHFDVHEGSTFTLKDQLENGMIDLTTLRTPIVLNGCETKSLSREKLLVMAVPDHPLLQGHTSISLRELSEQPLILSHRYRKYMLAAFEGAGLVCDIYFACEDARTAMTMAEKGLGIAILPESMLKLTNKLKAYDITGADLTTEILLAWRKGRMPAELQDFLTLFEEKI</sequence>
<reference evidence="6" key="1">
    <citation type="submission" date="2022-09" db="EMBL/GenBank/DDBJ databases">
        <title>Draft genome sequence of Coprococcus comes strain 31264.</title>
        <authorList>
            <person name="Atsushi H."/>
            <person name="Moriya O."/>
            <person name="Mitsuo S."/>
        </authorList>
    </citation>
    <scope>NUCLEOTIDE SEQUENCE</scope>
    <source>
        <strain evidence="6">JCM 31264</strain>
    </source>
</reference>
<evidence type="ECO:0000313" key="7">
    <source>
        <dbReference type="Proteomes" id="UP001145109"/>
    </source>
</evidence>
<comment type="similarity">
    <text evidence="1">Belongs to the LysR transcriptional regulatory family.</text>
</comment>